<comment type="caution">
    <text evidence="3">The sequence shown here is derived from an EMBL/GenBank/DDBJ whole genome shotgun (WGS) entry which is preliminary data.</text>
</comment>
<dbReference type="Proteomes" id="UP001215598">
    <property type="component" value="Unassembled WGS sequence"/>
</dbReference>
<feature type="region of interest" description="Disordered" evidence="1">
    <location>
        <begin position="344"/>
        <end position="363"/>
    </location>
</feature>
<feature type="region of interest" description="Disordered" evidence="1">
    <location>
        <begin position="370"/>
        <end position="422"/>
    </location>
</feature>
<dbReference type="EMBL" id="JARKIB010000033">
    <property type="protein sequence ID" value="KAJ7762192.1"/>
    <property type="molecule type" value="Genomic_DNA"/>
</dbReference>
<feature type="domain" description="DUF6532" evidence="2">
    <location>
        <begin position="463"/>
        <end position="672"/>
    </location>
</feature>
<accession>A0AAD7NH84</accession>
<feature type="compositionally biased region" description="Basic and acidic residues" evidence="1">
    <location>
        <begin position="401"/>
        <end position="412"/>
    </location>
</feature>
<organism evidence="3 4">
    <name type="scientific">Mycena metata</name>
    <dbReference type="NCBI Taxonomy" id="1033252"/>
    <lineage>
        <taxon>Eukaryota</taxon>
        <taxon>Fungi</taxon>
        <taxon>Dikarya</taxon>
        <taxon>Basidiomycota</taxon>
        <taxon>Agaricomycotina</taxon>
        <taxon>Agaricomycetes</taxon>
        <taxon>Agaricomycetidae</taxon>
        <taxon>Agaricales</taxon>
        <taxon>Marasmiineae</taxon>
        <taxon>Mycenaceae</taxon>
        <taxon>Mycena</taxon>
    </lineage>
</organism>
<feature type="compositionally biased region" description="Basic residues" evidence="1">
    <location>
        <begin position="387"/>
        <end position="396"/>
    </location>
</feature>
<evidence type="ECO:0000259" key="2">
    <source>
        <dbReference type="Pfam" id="PF20149"/>
    </source>
</evidence>
<dbReference type="InterPro" id="IPR045341">
    <property type="entry name" value="DUF6532"/>
</dbReference>
<feature type="region of interest" description="Disordered" evidence="1">
    <location>
        <begin position="286"/>
        <end position="336"/>
    </location>
</feature>
<feature type="compositionally biased region" description="Basic and acidic residues" evidence="1">
    <location>
        <begin position="377"/>
        <end position="386"/>
    </location>
</feature>
<feature type="compositionally biased region" description="Basic and acidic residues" evidence="1">
    <location>
        <begin position="286"/>
        <end position="295"/>
    </location>
</feature>
<keyword evidence="4" id="KW-1185">Reference proteome</keyword>
<feature type="region of interest" description="Disordered" evidence="1">
    <location>
        <begin position="119"/>
        <end position="168"/>
    </location>
</feature>
<evidence type="ECO:0000313" key="3">
    <source>
        <dbReference type="EMBL" id="KAJ7762192.1"/>
    </source>
</evidence>
<name>A0AAD7NH84_9AGAR</name>
<protein>
    <recommendedName>
        <fullName evidence="2">DUF6532 domain-containing protein</fullName>
    </recommendedName>
</protein>
<gene>
    <name evidence="3" type="ORF">B0H16DRAFT_1719231</name>
</gene>
<reference evidence="3" key="1">
    <citation type="submission" date="2023-03" db="EMBL/GenBank/DDBJ databases">
        <title>Massive genome expansion in bonnet fungi (Mycena s.s.) driven by repeated elements and novel gene families across ecological guilds.</title>
        <authorList>
            <consortium name="Lawrence Berkeley National Laboratory"/>
            <person name="Harder C.B."/>
            <person name="Miyauchi S."/>
            <person name="Viragh M."/>
            <person name="Kuo A."/>
            <person name="Thoen E."/>
            <person name="Andreopoulos B."/>
            <person name="Lu D."/>
            <person name="Skrede I."/>
            <person name="Drula E."/>
            <person name="Henrissat B."/>
            <person name="Morin E."/>
            <person name="Kohler A."/>
            <person name="Barry K."/>
            <person name="LaButti K."/>
            <person name="Morin E."/>
            <person name="Salamov A."/>
            <person name="Lipzen A."/>
            <person name="Mereny Z."/>
            <person name="Hegedus B."/>
            <person name="Baldrian P."/>
            <person name="Stursova M."/>
            <person name="Weitz H."/>
            <person name="Taylor A."/>
            <person name="Grigoriev I.V."/>
            <person name="Nagy L.G."/>
            <person name="Martin F."/>
            <person name="Kauserud H."/>
        </authorList>
    </citation>
    <scope>NUCLEOTIDE SEQUENCE</scope>
    <source>
        <strain evidence="3">CBHHK182m</strain>
    </source>
</reference>
<sequence length="721" mass="77899">MLRSVALKGAFVLPHLRDPSTKLSLFLSPHRTILTLVFLTSHPLPLAHTAHHTFPVLFPISAPTQTAAEKRKATIAAKAAKELEDNVAFQNESKGGHKAKQKANKKAVWKDDLLPITCKRTSSTQSAGPAKKARATTGESSDEEDEEEPAPKPKAKARRAHPAPPIDIDTDSEFELAAAPAPKKPATTVRLDLTKLPVKAAKKTKTSSAAQPARSVAAKPAKIIADSASEDSSTESSLSESEKASDNEGPIDDETFLAAVPCVITKPKELDSDEEAIQAMAKHPEFFFNSDEHDVTPGLARKGKGKSKAVQPASDSEDSMPDAPPRNRRNSDIEMAEAIADSLVSIPLAPRGRSSSTASGWFSGRDLSVPASEMETDSEHASEPVHPKKKKGKKLSAARQKQADSEKPELHPDPAASASGAAAVSSPLETSWDVTAQLTLPAPNKDIGLTAQNPELQFVLRGAIGAIKISLLFEESYPTMISRGGFARPFLITAARVRQGSKYILAWLLTDPDFGTTLAPIPLDRVNILRGDFKRCAVNCIMAFFGLVDMTPAEVMAVVENLVRDHRYIFPKDPTSGNLQLNMPFRHGAIRFVLKEELFSSAAFVTQNIARFPATITSKPDERELPDAMVALAATAVYRALLELCMTGQRQTIAFTEDAYEDTYRNHMTTLASTRARAPVSMHKLMHGLFNEVSASHKTAHTTSGSSATLIQLFDIPDADN</sequence>
<dbReference type="Pfam" id="PF20149">
    <property type="entry name" value="DUF6532"/>
    <property type="match status" value="1"/>
</dbReference>
<evidence type="ECO:0000313" key="4">
    <source>
        <dbReference type="Proteomes" id="UP001215598"/>
    </source>
</evidence>
<proteinExistence type="predicted"/>
<evidence type="ECO:0000256" key="1">
    <source>
        <dbReference type="SAM" id="MobiDB-lite"/>
    </source>
</evidence>
<feature type="region of interest" description="Disordered" evidence="1">
    <location>
        <begin position="200"/>
        <end position="256"/>
    </location>
</feature>
<dbReference type="AlphaFoldDB" id="A0AAD7NH84"/>